<evidence type="ECO:0000259" key="6">
    <source>
        <dbReference type="PROSITE" id="PS50885"/>
    </source>
</evidence>
<evidence type="ECO:0000313" key="8">
    <source>
        <dbReference type="Proteomes" id="UP001385499"/>
    </source>
</evidence>
<feature type="domain" description="Methyl-accepting transducer" evidence="5">
    <location>
        <begin position="471"/>
        <end position="686"/>
    </location>
</feature>
<evidence type="ECO:0000256" key="4">
    <source>
        <dbReference type="SAM" id="Phobius"/>
    </source>
</evidence>
<comment type="similarity">
    <text evidence="2">Belongs to the methyl-accepting chemotaxis (MCP) protein family.</text>
</comment>
<sequence length="816" mass="87970">MFDKLRLSAKVSLLMVGIAALVGTGIGVSSFITARNSLNELTKQRMLAAAETARTEMSDYLNVIENQLVLIAEHPGTVSAVQDFSAEWKAWEELGGNPEVELQKAYITDNPHPTGEKQNLVDAKTGTGYDAIHAQYHPWFHQFQEAEGYYDVFLFDTRGNLVYSVFKELDYATNFNESGGKWAATDLGVVYREALVAEDKLAITFRDFSPYAPSYDAPASFMAHAIHDHGGKTVGVLVFQMPIDRINSLMSHNLGLGKTGELALVGEDLLMRNDSPSTADVNDILQTKVDTDVVRRAFAEGDAFGYDELYRGELMDVEAVKFDYRGVHYAIVAMQTYEEAYGAIYALRNKMLLVGLGLLIVAAVFGLVVSRSIVNPIKAVVGAMNKLANGNTDFNLGMAGRKDEIGEMVDAVDVFRENALQRKELEVQAIKERDRERQRQGHLEHVIKTFRAVMSDKLSSVTSQMDVMRQSSSVLLDVAEELDSKSSMASTSSSSASDSVASVAGATEEMTSIVKEIATQTDSTSRIVTETVNATDATNKNVAALSEAAQHIGSVVNLIRDIAEQTNLLALNATIEAARAGEAGRGFAVVASEVKDLAEQTSKATNEISGRIEGIQNSVEQAAVSITDITEKVNEIRALTTSVGGAVEEQQAATNEIAQSARVAAEGTESASASMSEVAAAIERSRNESNSVSSTTTLVAEANNELASQIEAFLDDVSREVEDQRRELRIPTSLKVQLIDHSGKACDAEIIDISRHGAQIVGVEIAGAGGMKPGDAVTIMLHNGKRSSAKVVRETDQGIGVQFIEALAESDMSLAA</sequence>
<evidence type="ECO:0000256" key="2">
    <source>
        <dbReference type="ARBA" id="ARBA00029447"/>
    </source>
</evidence>
<keyword evidence="4" id="KW-0812">Transmembrane</keyword>
<evidence type="ECO:0000259" key="5">
    <source>
        <dbReference type="PROSITE" id="PS50111"/>
    </source>
</evidence>
<dbReference type="Pfam" id="PF00672">
    <property type="entry name" value="HAMP"/>
    <property type="match status" value="1"/>
</dbReference>
<feature type="transmembrane region" description="Helical" evidence="4">
    <location>
        <begin position="12"/>
        <end position="34"/>
    </location>
</feature>
<dbReference type="CDD" id="cd06225">
    <property type="entry name" value="HAMP"/>
    <property type="match status" value="1"/>
</dbReference>
<dbReference type="PROSITE" id="PS50885">
    <property type="entry name" value="HAMP"/>
    <property type="match status" value="1"/>
</dbReference>
<evidence type="ECO:0000256" key="3">
    <source>
        <dbReference type="PROSITE-ProRule" id="PRU00284"/>
    </source>
</evidence>
<dbReference type="Pfam" id="PF07238">
    <property type="entry name" value="PilZ"/>
    <property type="match status" value="1"/>
</dbReference>
<accession>A0ABU8TJF6</accession>
<gene>
    <name evidence="7" type="ORF">V6575_07700</name>
</gene>
<proteinExistence type="inferred from homology"/>
<feature type="domain" description="HAMP" evidence="6">
    <location>
        <begin position="371"/>
        <end position="424"/>
    </location>
</feature>
<name>A0ABU8TJF6_9HYPH</name>
<dbReference type="SMART" id="SM00304">
    <property type="entry name" value="HAMP"/>
    <property type="match status" value="1"/>
</dbReference>
<dbReference type="SMART" id="SM00283">
    <property type="entry name" value="MA"/>
    <property type="match status" value="1"/>
</dbReference>
<dbReference type="SUPFAM" id="SSF141371">
    <property type="entry name" value="PilZ domain-like"/>
    <property type="match status" value="1"/>
</dbReference>
<dbReference type="Gene3D" id="6.10.340.10">
    <property type="match status" value="1"/>
</dbReference>
<dbReference type="InterPro" id="IPR009875">
    <property type="entry name" value="PilZ_domain"/>
</dbReference>
<dbReference type="RefSeq" id="WP_340273667.1">
    <property type="nucleotide sequence ID" value="NZ_JBAKIA010000004.1"/>
</dbReference>
<dbReference type="PROSITE" id="PS50111">
    <property type="entry name" value="CHEMOTAXIS_TRANSDUC_2"/>
    <property type="match status" value="1"/>
</dbReference>
<organism evidence="7 8">
    <name type="scientific">Roseibium algae</name>
    <dbReference type="NCBI Taxonomy" id="3123038"/>
    <lineage>
        <taxon>Bacteria</taxon>
        <taxon>Pseudomonadati</taxon>
        <taxon>Pseudomonadota</taxon>
        <taxon>Alphaproteobacteria</taxon>
        <taxon>Hyphomicrobiales</taxon>
        <taxon>Stappiaceae</taxon>
        <taxon>Roseibium</taxon>
    </lineage>
</organism>
<dbReference type="InterPro" id="IPR003660">
    <property type="entry name" value="HAMP_dom"/>
</dbReference>
<dbReference type="Gene3D" id="1.10.287.950">
    <property type="entry name" value="Methyl-accepting chemotaxis protein"/>
    <property type="match status" value="1"/>
</dbReference>
<keyword evidence="4" id="KW-0472">Membrane</keyword>
<dbReference type="SUPFAM" id="SSF58104">
    <property type="entry name" value="Methyl-accepting chemotaxis protein (MCP) signaling domain"/>
    <property type="match status" value="1"/>
</dbReference>
<keyword evidence="1 3" id="KW-0807">Transducer</keyword>
<evidence type="ECO:0000256" key="1">
    <source>
        <dbReference type="ARBA" id="ARBA00023224"/>
    </source>
</evidence>
<evidence type="ECO:0000313" key="7">
    <source>
        <dbReference type="EMBL" id="MEJ8473968.1"/>
    </source>
</evidence>
<comment type="caution">
    <text evidence="7">The sequence shown here is derived from an EMBL/GenBank/DDBJ whole genome shotgun (WGS) entry which is preliminary data.</text>
</comment>
<protein>
    <submittedName>
        <fullName evidence="7">Methyl-accepting chemotaxis protein</fullName>
    </submittedName>
</protein>
<feature type="transmembrane region" description="Helical" evidence="4">
    <location>
        <begin position="351"/>
        <end position="369"/>
    </location>
</feature>
<dbReference type="PANTHER" id="PTHR32089">
    <property type="entry name" value="METHYL-ACCEPTING CHEMOTAXIS PROTEIN MCPB"/>
    <property type="match status" value="1"/>
</dbReference>
<dbReference type="EMBL" id="JBAKIA010000004">
    <property type="protein sequence ID" value="MEJ8473968.1"/>
    <property type="molecule type" value="Genomic_DNA"/>
</dbReference>
<dbReference type="Gene3D" id="2.40.10.220">
    <property type="entry name" value="predicted glycosyltransferase like domains"/>
    <property type="match status" value="1"/>
</dbReference>
<reference evidence="7 8" key="1">
    <citation type="submission" date="2024-02" db="EMBL/GenBank/DDBJ databases">
        <title>Roseibium algae sp. nov., isolated from marine alga (Grateloupia sp.), showing potential in myo-inositol conversion.</title>
        <authorList>
            <person name="Wang Y."/>
        </authorList>
    </citation>
    <scope>NUCLEOTIDE SEQUENCE [LARGE SCALE GENOMIC DNA]</scope>
    <source>
        <strain evidence="7 8">H3510</strain>
    </source>
</reference>
<dbReference type="Pfam" id="PF00015">
    <property type="entry name" value="MCPsignal"/>
    <property type="match status" value="1"/>
</dbReference>
<keyword evidence="8" id="KW-1185">Reference proteome</keyword>
<dbReference type="Proteomes" id="UP001385499">
    <property type="component" value="Unassembled WGS sequence"/>
</dbReference>
<dbReference type="InterPro" id="IPR004089">
    <property type="entry name" value="MCPsignal_dom"/>
</dbReference>
<keyword evidence="4" id="KW-1133">Transmembrane helix</keyword>
<dbReference type="PANTHER" id="PTHR32089:SF112">
    <property type="entry name" value="LYSOZYME-LIKE PROTEIN-RELATED"/>
    <property type="match status" value="1"/>
</dbReference>